<evidence type="ECO:0000313" key="1">
    <source>
        <dbReference type="EMBL" id="BDA80964.1"/>
    </source>
</evidence>
<dbReference type="SUPFAM" id="SSF53474">
    <property type="entry name" value="alpha/beta-Hydrolases"/>
    <property type="match status" value="1"/>
</dbReference>
<dbReference type="InterPro" id="IPR029058">
    <property type="entry name" value="AB_hydrolase_fold"/>
</dbReference>
<evidence type="ECO:0000313" key="2">
    <source>
        <dbReference type="Proteomes" id="UP000245263"/>
    </source>
</evidence>
<reference evidence="1 2" key="1">
    <citation type="submission" date="2021-08" db="EMBL/GenBank/DDBJ databases">
        <title>Complete genome sequence of Leptospira kobayashii strain E30.</title>
        <authorList>
            <person name="Nakao R."/>
            <person name="Nakamura S."/>
            <person name="Masuzawa T."/>
            <person name="Koizumi N."/>
        </authorList>
    </citation>
    <scope>NUCLEOTIDE SEQUENCE [LARGE SCALE GENOMIC DNA]</scope>
    <source>
        <strain evidence="1 2">E30</strain>
        <plasmid evidence="1 2">pE30-1</plasmid>
    </source>
</reference>
<gene>
    <name evidence="1" type="ORF">LPTSP3_g38940</name>
</gene>
<dbReference type="RefSeq" id="WP_109022500.1">
    <property type="nucleotide sequence ID" value="NZ_AP025030.1"/>
</dbReference>
<dbReference type="EMBL" id="AP025030">
    <property type="protein sequence ID" value="BDA80964.1"/>
    <property type="molecule type" value="Genomic_DNA"/>
</dbReference>
<keyword evidence="1" id="KW-0614">Plasmid</keyword>
<keyword evidence="2" id="KW-1185">Reference proteome</keyword>
<dbReference type="Proteomes" id="UP000245263">
    <property type="component" value="Plasmid pE30-1"/>
</dbReference>
<dbReference type="Gene3D" id="3.40.50.1820">
    <property type="entry name" value="alpha/beta hydrolase"/>
    <property type="match status" value="1"/>
</dbReference>
<name>A0ABN6KK00_9LEPT</name>
<protein>
    <recommendedName>
        <fullName evidence="3">Alpha/beta hydrolase</fullName>
    </recommendedName>
</protein>
<accession>A0ABN6KK00</accession>
<evidence type="ECO:0008006" key="3">
    <source>
        <dbReference type="Google" id="ProtNLM"/>
    </source>
</evidence>
<organism evidence="1 2">
    <name type="scientific">Leptospira kobayashii</name>
    <dbReference type="NCBI Taxonomy" id="1917830"/>
    <lineage>
        <taxon>Bacteria</taxon>
        <taxon>Pseudomonadati</taxon>
        <taxon>Spirochaetota</taxon>
        <taxon>Spirochaetia</taxon>
        <taxon>Leptospirales</taxon>
        <taxon>Leptospiraceae</taxon>
        <taxon>Leptospira</taxon>
    </lineage>
</organism>
<proteinExistence type="predicted"/>
<geneLocation type="plasmid" evidence="1 2">
    <name>pE30-1</name>
</geneLocation>
<sequence>MSYQIIFCLSFLLILNYCSSSLTISKWKNDEQYRTISNHTLISGELSYTAIQYLVEKEEWEDFQSEPNLVIQDLQLEYQKSRLQKLALIIAELSYHLSQKEKDYNLRSLQYNGTAFYYSYAYLFFSHRTGSPQFLPDYRRACDYYNRSLSNIVNSLRARKLSTDIDSLEIPMIQGNIHVEWKKPNLNYFPKNFENVHSTYDYKVGGLSTYQSEYGLGVPIVLTSKNKDTSEILELKNIYEDAVPATLFIEIAPDKKKIPSSESIADFYAKADVFDSLKINTITVGNHSVPLETDFSTPFALLMYDREKVSGIAATLNAQVLDQDQGLYMLEAYQKDKIPVVFVHGLFSSPYTWIDMINYLYGIPEVRKKYQFWIYWYPTGNPIYYSGYRFKETLLAIQNKYDPIKTNPNFKEMVIVSHSMGGLVSKLTALSINEAEWLQSIIVNVKDLEKLKKEDRELLKNMLHFEPLAFAKKFIFIAVPHGGSKLAEKWWAKAFNSFIRFPEKAWGGIQRILNDLTYKLSLSEIQTRSIPTGVESLRPDSTFISVTRNKTFPKDVSFHSIHGVSENLPLLSRKKVLYMFDRTEWESSLGWSDSVVDYKSSFLEGAESNLVLRGNHSVHRNPLAIQEVIRILKEHIKQD</sequence>